<keyword evidence="3 6" id="KW-0479">Metal-binding</keyword>
<feature type="binding site" evidence="6">
    <location>
        <position position="327"/>
    </location>
    <ligand>
        <name>Mn(2+)</name>
        <dbReference type="ChEBI" id="CHEBI:29035"/>
        <label>1</label>
    </ligand>
</feature>
<evidence type="ECO:0000256" key="3">
    <source>
        <dbReference type="ARBA" id="ARBA00022723"/>
    </source>
</evidence>
<dbReference type="Proteomes" id="UP000595564">
    <property type="component" value="Chromosome"/>
</dbReference>
<dbReference type="InterPro" id="IPR024052">
    <property type="entry name" value="Phosphopentomutase_DeoB_cap_sf"/>
</dbReference>
<comment type="catalytic activity">
    <reaction evidence="6">
        <text>2-deoxy-alpha-D-ribose 1-phosphate = 2-deoxy-D-ribose 5-phosphate</text>
        <dbReference type="Rhea" id="RHEA:27658"/>
        <dbReference type="ChEBI" id="CHEBI:57259"/>
        <dbReference type="ChEBI" id="CHEBI:62877"/>
        <dbReference type="EC" id="5.4.2.7"/>
    </reaction>
</comment>
<dbReference type="PANTHER" id="PTHR21110">
    <property type="entry name" value="PHOSPHOPENTOMUTASE"/>
    <property type="match status" value="1"/>
</dbReference>
<dbReference type="Gene3D" id="3.30.70.1250">
    <property type="entry name" value="Phosphopentomutase"/>
    <property type="match status" value="1"/>
</dbReference>
<dbReference type="CDD" id="cd16009">
    <property type="entry name" value="PPM"/>
    <property type="match status" value="1"/>
</dbReference>
<dbReference type="GO" id="GO:0000287">
    <property type="term" value="F:magnesium ion binding"/>
    <property type="evidence" value="ECO:0007669"/>
    <property type="project" value="UniProtKB-UniRule"/>
</dbReference>
<comment type="subcellular location">
    <subcellularLocation>
        <location evidence="6">Cytoplasm</location>
    </subcellularLocation>
</comment>
<dbReference type="GO" id="GO:0009117">
    <property type="term" value="P:nucleotide metabolic process"/>
    <property type="evidence" value="ECO:0007669"/>
    <property type="project" value="UniProtKB-UniRule"/>
</dbReference>
<dbReference type="PIRSF" id="PIRSF001491">
    <property type="entry name" value="Ppentomutase"/>
    <property type="match status" value="1"/>
</dbReference>
<organism evidence="9 10">
    <name type="scientific">Thermotomaculum hydrothermale</name>
    <dbReference type="NCBI Taxonomy" id="981385"/>
    <lineage>
        <taxon>Bacteria</taxon>
        <taxon>Pseudomonadati</taxon>
        <taxon>Acidobacteriota</taxon>
        <taxon>Holophagae</taxon>
        <taxon>Thermotomaculales</taxon>
        <taxon>Thermotomaculaceae</taxon>
        <taxon>Thermotomaculum</taxon>
    </lineage>
</organism>
<dbReference type="GO" id="GO:0030145">
    <property type="term" value="F:manganese ion binding"/>
    <property type="evidence" value="ECO:0007669"/>
    <property type="project" value="UniProtKB-UniRule"/>
</dbReference>
<keyword evidence="2 6" id="KW-0963">Cytoplasm</keyword>
<accession>A0A7R6SXG2</accession>
<proteinExistence type="inferred from homology"/>
<dbReference type="UniPathway" id="UPA00087">
    <property type="reaction ID" value="UER00173"/>
</dbReference>
<dbReference type="Pfam" id="PF01676">
    <property type="entry name" value="Metalloenzyme"/>
    <property type="match status" value="1"/>
</dbReference>
<comment type="similarity">
    <text evidence="1 6">Belongs to the phosphopentomutase family.</text>
</comment>
<dbReference type="EC" id="5.4.2.7" evidence="6 7"/>
<dbReference type="AlphaFoldDB" id="A0A7R6SXG2"/>
<dbReference type="NCBIfam" id="NF003766">
    <property type="entry name" value="PRK05362.1"/>
    <property type="match status" value="1"/>
</dbReference>
<feature type="binding site" evidence="6">
    <location>
        <position position="326"/>
    </location>
    <ligand>
        <name>Mn(2+)</name>
        <dbReference type="ChEBI" id="CHEBI:29035"/>
        <label>1</label>
    </ligand>
</feature>
<feature type="domain" description="Metalloenzyme" evidence="8">
    <location>
        <begin position="4"/>
        <end position="378"/>
    </location>
</feature>
<dbReference type="InterPro" id="IPR010045">
    <property type="entry name" value="DeoB"/>
</dbReference>
<comment type="pathway">
    <text evidence="6">Carbohydrate degradation; 2-deoxy-D-ribose 1-phosphate degradation; D-glyceraldehyde 3-phosphate and acetaldehyde from 2-deoxy-alpha-D-ribose 1-phosphate: step 1/2.</text>
</comment>
<dbReference type="GO" id="GO:0006018">
    <property type="term" value="P:2-deoxyribose 1-phosphate catabolic process"/>
    <property type="evidence" value="ECO:0007669"/>
    <property type="project" value="UniProtKB-UniRule"/>
</dbReference>
<dbReference type="SUPFAM" id="SSF143856">
    <property type="entry name" value="DeoB insert domain-like"/>
    <property type="match status" value="1"/>
</dbReference>
<gene>
    <name evidence="6 9" type="primary">deoB</name>
    <name evidence="9" type="ORF">TTHT_0109</name>
</gene>
<comment type="function">
    <text evidence="6">Isomerase that catalyzes the conversion of deoxy-ribose 1-phosphate (dRib-1-P) and ribose 1-phosphate (Rib-1-P) to deoxy-ribose 5-phosphate (dRib-5-P) and ribose 5-phosphate (Rib-5-P), respectively.</text>
</comment>
<name>A0A7R6SXG2_9BACT</name>
<keyword evidence="4 6" id="KW-0464">Manganese</keyword>
<dbReference type="RefSeq" id="WP_201328085.1">
    <property type="nucleotide sequence ID" value="NZ_AP017470.1"/>
</dbReference>
<feature type="binding site" evidence="6">
    <location>
        <position position="290"/>
    </location>
    <ligand>
        <name>Mn(2+)</name>
        <dbReference type="ChEBI" id="CHEBI:29035"/>
        <label>2</label>
    </ligand>
</feature>
<dbReference type="NCBIfam" id="TIGR01696">
    <property type="entry name" value="deoB"/>
    <property type="match status" value="1"/>
</dbReference>
<dbReference type="Gene3D" id="3.40.720.10">
    <property type="entry name" value="Alkaline Phosphatase, subunit A"/>
    <property type="match status" value="1"/>
</dbReference>
<evidence type="ECO:0000256" key="1">
    <source>
        <dbReference type="ARBA" id="ARBA00010373"/>
    </source>
</evidence>
<evidence type="ECO:0000256" key="6">
    <source>
        <dbReference type="HAMAP-Rule" id="MF_00740"/>
    </source>
</evidence>
<feature type="binding site" evidence="6">
    <location>
        <position position="285"/>
    </location>
    <ligand>
        <name>Mn(2+)</name>
        <dbReference type="ChEBI" id="CHEBI:29035"/>
        <label>2</label>
    </ligand>
</feature>
<keyword evidence="10" id="KW-1185">Reference proteome</keyword>
<dbReference type="KEGG" id="thyd:TTHT_0109"/>
<keyword evidence="5 6" id="KW-0413">Isomerase</keyword>
<dbReference type="HAMAP" id="MF_00740">
    <property type="entry name" value="Phosphopentomut"/>
    <property type="match status" value="1"/>
</dbReference>
<evidence type="ECO:0000256" key="5">
    <source>
        <dbReference type="ARBA" id="ARBA00023235"/>
    </source>
</evidence>
<evidence type="ECO:0000313" key="10">
    <source>
        <dbReference type="Proteomes" id="UP000595564"/>
    </source>
</evidence>
<dbReference type="GO" id="GO:0043094">
    <property type="term" value="P:metabolic compound salvage"/>
    <property type="evidence" value="ECO:0007669"/>
    <property type="project" value="UniProtKB-UniRule"/>
</dbReference>
<evidence type="ECO:0000256" key="7">
    <source>
        <dbReference type="NCBIfam" id="TIGR01696"/>
    </source>
</evidence>
<protein>
    <recommendedName>
        <fullName evidence="6 7">Phosphopentomutase</fullName>
        <ecNumber evidence="6 7">5.4.2.7</ecNumber>
    </recommendedName>
    <alternativeName>
        <fullName evidence="6">Phosphodeoxyribomutase</fullName>
    </alternativeName>
</protein>
<comment type="cofactor">
    <cofactor evidence="6">
        <name>Mn(2+)</name>
        <dbReference type="ChEBI" id="CHEBI:29035"/>
    </cofactor>
    <text evidence="6">Binds 2 manganese ions.</text>
</comment>
<dbReference type="InterPro" id="IPR006124">
    <property type="entry name" value="Metalloenzyme"/>
</dbReference>
<evidence type="ECO:0000313" key="9">
    <source>
        <dbReference type="EMBL" id="BBB31754.1"/>
    </source>
</evidence>
<dbReference type="GO" id="GO:0008973">
    <property type="term" value="F:phosphopentomutase activity"/>
    <property type="evidence" value="ECO:0007669"/>
    <property type="project" value="UniProtKB-UniRule"/>
</dbReference>
<dbReference type="InterPro" id="IPR017850">
    <property type="entry name" value="Alkaline_phosphatase_core_sf"/>
</dbReference>
<feature type="binding site" evidence="6">
    <location>
        <position position="11"/>
    </location>
    <ligand>
        <name>Mn(2+)</name>
        <dbReference type="ChEBI" id="CHEBI:29035"/>
        <label>1</label>
    </ligand>
</feature>
<dbReference type="EMBL" id="AP017470">
    <property type="protein sequence ID" value="BBB31754.1"/>
    <property type="molecule type" value="Genomic_DNA"/>
</dbReference>
<evidence type="ECO:0000259" key="8">
    <source>
        <dbReference type="Pfam" id="PF01676"/>
    </source>
</evidence>
<dbReference type="PANTHER" id="PTHR21110:SF0">
    <property type="entry name" value="PHOSPHOPENTOMUTASE"/>
    <property type="match status" value="1"/>
</dbReference>
<evidence type="ECO:0000256" key="4">
    <source>
        <dbReference type="ARBA" id="ARBA00023211"/>
    </source>
</evidence>
<dbReference type="FunFam" id="3.30.70.1250:FF:000001">
    <property type="entry name" value="Phosphopentomutase"/>
    <property type="match status" value="1"/>
</dbReference>
<dbReference type="SUPFAM" id="SSF53649">
    <property type="entry name" value="Alkaline phosphatase-like"/>
    <property type="match status" value="1"/>
</dbReference>
<comment type="catalytic activity">
    <reaction evidence="6">
        <text>alpha-D-ribose 1-phosphate = D-ribose 5-phosphate</text>
        <dbReference type="Rhea" id="RHEA:18793"/>
        <dbReference type="ChEBI" id="CHEBI:57720"/>
        <dbReference type="ChEBI" id="CHEBI:78346"/>
        <dbReference type="EC" id="5.4.2.7"/>
    </reaction>
</comment>
<dbReference type="GO" id="GO:0005829">
    <property type="term" value="C:cytosol"/>
    <property type="evidence" value="ECO:0007669"/>
    <property type="project" value="TreeGrafter"/>
</dbReference>
<dbReference type="GO" id="GO:0006015">
    <property type="term" value="P:5-phosphoribose 1-diphosphate biosynthetic process"/>
    <property type="evidence" value="ECO:0007669"/>
    <property type="project" value="UniProtKB-UniPathway"/>
</dbReference>
<feature type="binding site" evidence="6">
    <location>
        <position position="338"/>
    </location>
    <ligand>
        <name>Mn(2+)</name>
        <dbReference type="ChEBI" id="CHEBI:29035"/>
        <label>2</label>
    </ligand>
</feature>
<sequence length="391" mass="44303">MFDRFIVIVMDSVGIGEMPDAEKFGDKGADTLGHIDSLRGLNVPNMEKLGLGLLRDFKTIKKNQIKGAYSTTMFECSKGKDTTTGHWEMMGVILEKSFPTYPDGFPKEVMDKFTQETGYGYLGNKPASGTVIINELGDEHVKTGKPIVYTSADSVFQIAAHEDVIPVDELYRICEITRNRVCVGEHAVARVIARPFIKEGDKYVRTERRKDFSLEPPYPTAMDLLKENGYQVGGIGKIEDIFVYRGLTASIHSHNNYESYRDLKKMMNDLKGEKGLVFANFIDFDMLYGHRRNVEGYGKALEEFDNYLEDIMDNLGEKDLLMVTADHGNDPSFKGSDHTRERVPLLMFSKLLKENGRIEDLHCFSSIAKTVCENFSIENKFKGENILEYLK</sequence>
<reference evidence="9 10" key="1">
    <citation type="journal article" date="2012" name="Extremophiles">
        <title>Thermotomaculum hydrothermale gen. nov., sp. nov., a novel heterotrophic thermophile within the phylum Acidobacteria from a deep-sea hydrothermal vent chimney in the Southern Okinawa Trough.</title>
        <authorList>
            <person name="Izumi H."/>
            <person name="Nunoura T."/>
            <person name="Miyazaki M."/>
            <person name="Mino S."/>
            <person name="Toki T."/>
            <person name="Takai K."/>
            <person name="Sako Y."/>
            <person name="Sawabe T."/>
            <person name="Nakagawa S."/>
        </authorList>
    </citation>
    <scope>NUCLEOTIDE SEQUENCE [LARGE SCALE GENOMIC DNA]</scope>
    <source>
        <strain evidence="9 10">AC55</strain>
    </source>
</reference>
<evidence type="ECO:0000256" key="2">
    <source>
        <dbReference type="ARBA" id="ARBA00022490"/>
    </source>
</evidence>